<dbReference type="PROSITE" id="PS01124">
    <property type="entry name" value="HTH_ARAC_FAMILY_2"/>
    <property type="match status" value="1"/>
</dbReference>
<dbReference type="InterPro" id="IPR009057">
    <property type="entry name" value="Homeodomain-like_sf"/>
</dbReference>
<proteinExistence type="predicted"/>
<evidence type="ECO:0000256" key="1">
    <source>
        <dbReference type="ARBA" id="ARBA00023015"/>
    </source>
</evidence>
<dbReference type="PANTHER" id="PTHR46796:SF6">
    <property type="entry name" value="ARAC SUBFAMILY"/>
    <property type="match status" value="1"/>
</dbReference>
<protein>
    <submittedName>
        <fullName evidence="5">Helix-turn-helix domain-containing protein</fullName>
    </submittedName>
</protein>
<dbReference type="InterPro" id="IPR018060">
    <property type="entry name" value="HTH_AraC"/>
</dbReference>
<reference evidence="6" key="1">
    <citation type="journal article" date="2019" name="Int. J. Syst. Evol. Microbiol.">
        <title>The Global Catalogue of Microorganisms (GCM) 10K type strain sequencing project: providing services to taxonomists for standard genome sequencing and annotation.</title>
        <authorList>
            <consortium name="The Broad Institute Genomics Platform"/>
            <consortium name="The Broad Institute Genome Sequencing Center for Infectious Disease"/>
            <person name="Wu L."/>
            <person name="Ma J."/>
        </authorList>
    </citation>
    <scope>NUCLEOTIDE SEQUENCE [LARGE SCALE GENOMIC DNA]</scope>
    <source>
        <strain evidence="6">CGMCC 4.7405</strain>
    </source>
</reference>
<keyword evidence="1" id="KW-0805">Transcription regulation</keyword>
<keyword evidence="3" id="KW-0804">Transcription</keyword>
<organism evidence="5 6">
    <name type="scientific">Lentzea rhizosphaerae</name>
    <dbReference type="NCBI Taxonomy" id="2041025"/>
    <lineage>
        <taxon>Bacteria</taxon>
        <taxon>Bacillati</taxon>
        <taxon>Actinomycetota</taxon>
        <taxon>Actinomycetes</taxon>
        <taxon>Pseudonocardiales</taxon>
        <taxon>Pseudonocardiaceae</taxon>
        <taxon>Lentzea</taxon>
    </lineage>
</organism>
<dbReference type="Pfam" id="PF12833">
    <property type="entry name" value="HTH_18"/>
    <property type="match status" value="1"/>
</dbReference>
<evidence type="ECO:0000259" key="4">
    <source>
        <dbReference type="PROSITE" id="PS01124"/>
    </source>
</evidence>
<accession>A0ABV8BP92</accession>
<gene>
    <name evidence="5" type="ORF">ACFOWZ_06505</name>
</gene>
<dbReference type="PANTHER" id="PTHR46796">
    <property type="entry name" value="HTH-TYPE TRANSCRIPTIONAL ACTIVATOR RHAS-RELATED"/>
    <property type="match status" value="1"/>
</dbReference>
<keyword evidence="2" id="KW-0238">DNA-binding</keyword>
<dbReference type="Pfam" id="PF14525">
    <property type="entry name" value="AraC_binding_2"/>
    <property type="match status" value="1"/>
</dbReference>
<feature type="domain" description="HTH araC/xylS-type" evidence="4">
    <location>
        <begin position="217"/>
        <end position="318"/>
    </location>
</feature>
<dbReference type="RefSeq" id="WP_382370148.1">
    <property type="nucleotide sequence ID" value="NZ_JBHRZI010000010.1"/>
</dbReference>
<keyword evidence="6" id="KW-1185">Reference proteome</keyword>
<comment type="caution">
    <text evidence="5">The sequence shown here is derived from an EMBL/GenBank/DDBJ whole genome shotgun (WGS) entry which is preliminary data.</text>
</comment>
<dbReference type="Proteomes" id="UP001595690">
    <property type="component" value="Unassembled WGS sequence"/>
</dbReference>
<dbReference type="InterPro" id="IPR050204">
    <property type="entry name" value="AraC_XylS_family_regulators"/>
</dbReference>
<dbReference type="InterPro" id="IPR035418">
    <property type="entry name" value="AraC-bd_2"/>
</dbReference>
<evidence type="ECO:0000256" key="3">
    <source>
        <dbReference type="ARBA" id="ARBA00023163"/>
    </source>
</evidence>
<evidence type="ECO:0000256" key="2">
    <source>
        <dbReference type="ARBA" id="ARBA00023125"/>
    </source>
</evidence>
<sequence>MTIASVVEVVSTTTADPACRFDQWEDQVKRTCGTLQVLGDRDRFDGGCIMTCSLGDVRVSMISADPHTVIRQEHVASREGGHVYVAAPLQGSTKLSQDGTDVTVETGDVVAFDSSRPYTLCMPERFQMVAVRAPHRSLGLTPQSTQAVTASPWNGKTGVGALAVHTFAALGAHLLELEAAAIEPLGVTINGLITTLFAERLRSAAVDPLAARRLLMLRICSFAKEHLGDCGLSPATLARRYNISLRYLQVLFAEQGTSPAKWIRDERLARLRADLTEPRYDHLTVAALGERWGLVDASQVSRLFRMKYGVTPRDFRRMRNEAVAA</sequence>
<name>A0ABV8BP92_9PSEU</name>
<dbReference type="Gene3D" id="1.10.10.60">
    <property type="entry name" value="Homeodomain-like"/>
    <property type="match status" value="1"/>
</dbReference>
<evidence type="ECO:0000313" key="6">
    <source>
        <dbReference type="Proteomes" id="UP001595690"/>
    </source>
</evidence>
<dbReference type="SUPFAM" id="SSF46689">
    <property type="entry name" value="Homeodomain-like"/>
    <property type="match status" value="1"/>
</dbReference>
<evidence type="ECO:0000313" key="5">
    <source>
        <dbReference type="EMBL" id="MFC3891120.1"/>
    </source>
</evidence>
<dbReference type="EMBL" id="JBHRZI010000010">
    <property type="protein sequence ID" value="MFC3891120.1"/>
    <property type="molecule type" value="Genomic_DNA"/>
</dbReference>
<dbReference type="SMART" id="SM00342">
    <property type="entry name" value="HTH_ARAC"/>
    <property type="match status" value="1"/>
</dbReference>